<dbReference type="GO" id="GO:0005743">
    <property type="term" value="C:mitochondrial inner membrane"/>
    <property type="evidence" value="ECO:0007669"/>
    <property type="project" value="TreeGrafter"/>
</dbReference>
<dbReference type="InterPro" id="IPR009100">
    <property type="entry name" value="AcylCoA_DH/oxidase_NM_dom_sf"/>
</dbReference>
<evidence type="ECO:0000313" key="17">
    <source>
        <dbReference type="EMBL" id="KAK3173565.1"/>
    </source>
</evidence>
<comment type="caution">
    <text evidence="17">The sequence shown here is derived from an EMBL/GenBank/DDBJ whole genome shotgun (WGS) entry which is preliminary data.</text>
</comment>
<organism evidence="17 18">
    <name type="scientific">Lepraria neglecta</name>
    <dbReference type="NCBI Taxonomy" id="209136"/>
    <lineage>
        <taxon>Eukaryota</taxon>
        <taxon>Fungi</taxon>
        <taxon>Dikarya</taxon>
        <taxon>Ascomycota</taxon>
        <taxon>Pezizomycotina</taxon>
        <taxon>Lecanoromycetes</taxon>
        <taxon>OSLEUM clade</taxon>
        <taxon>Lecanoromycetidae</taxon>
        <taxon>Lecanorales</taxon>
        <taxon>Lecanorineae</taxon>
        <taxon>Stereocaulaceae</taxon>
        <taxon>Lepraria</taxon>
    </lineage>
</organism>
<feature type="domain" description="Acyl-CoA dehydrogenase/oxidase N-terminal" evidence="16">
    <location>
        <begin position="43"/>
        <end position="154"/>
    </location>
</feature>
<evidence type="ECO:0000259" key="15">
    <source>
        <dbReference type="Pfam" id="PF02770"/>
    </source>
</evidence>
<dbReference type="PANTHER" id="PTHR42807">
    <property type="entry name" value="GLUTARYL-COA DEHYDROGENASE, MITOCHONDRIAL"/>
    <property type="match status" value="1"/>
</dbReference>
<keyword evidence="5 13" id="KW-0274">FAD</keyword>
<dbReference type="GO" id="GO:0033539">
    <property type="term" value="P:fatty acid beta-oxidation using acyl-CoA dehydrogenase"/>
    <property type="evidence" value="ECO:0007669"/>
    <property type="project" value="TreeGrafter"/>
</dbReference>
<feature type="domain" description="Acyl-CoA dehydrogenase/oxidase C-terminal" evidence="14">
    <location>
        <begin position="269"/>
        <end position="416"/>
    </location>
</feature>
<dbReference type="PANTHER" id="PTHR42807:SF1">
    <property type="entry name" value="GLUTARYL-COA DEHYDROGENASE, MITOCHONDRIAL"/>
    <property type="match status" value="1"/>
</dbReference>
<comment type="pathway">
    <text evidence="9">Amino-acid metabolism; lysine degradation.</text>
</comment>
<evidence type="ECO:0000256" key="13">
    <source>
        <dbReference type="RuleBase" id="RU362125"/>
    </source>
</evidence>
<evidence type="ECO:0000256" key="2">
    <source>
        <dbReference type="ARBA" id="ARBA00004305"/>
    </source>
</evidence>
<dbReference type="Gene3D" id="2.40.110.10">
    <property type="entry name" value="Butyryl-CoA Dehydrogenase, subunit A, domain 2"/>
    <property type="match status" value="1"/>
</dbReference>
<evidence type="ECO:0000256" key="5">
    <source>
        <dbReference type="ARBA" id="ARBA00022827"/>
    </source>
</evidence>
<evidence type="ECO:0000259" key="14">
    <source>
        <dbReference type="Pfam" id="PF00441"/>
    </source>
</evidence>
<dbReference type="InterPro" id="IPR006091">
    <property type="entry name" value="Acyl-CoA_Oxase/DH_mid-dom"/>
</dbReference>
<dbReference type="Gene3D" id="1.10.540.10">
    <property type="entry name" value="Acyl-CoA dehydrogenase/oxidase, N-terminal domain"/>
    <property type="match status" value="1"/>
</dbReference>
<dbReference type="GO" id="GO:0046949">
    <property type="term" value="P:fatty-acyl-CoA biosynthetic process"/>
    <property type="evidence" value="ECO:0007669"/>
    <property type="project" value="TreeGrafter"/>
</dbReference>
<evidence type="ECO:0000256" key="10">
    <source>
        <dbReference type="ARBA" id="ARBA00037927"/>
    </source>
</evidence>
<dbReference type="FunFam" id="1.20.140.10:FF:000006">
    <property type="entry name" value="Glutaryl-CoA dehydrogenase, mitochondrial"/>
    <property type="match status" value="1"/>
</dbReference>
<reference evidence="17" key="1">
    <citation type="submission" date="2022-11" db="EMBL/GenBank/DDBJ databases">
        <title>Chromosomal genome sequence assembly and mating type (MAT) locus characterization of the leprose asexual lichenized fungus Lepraria neglecta (Nyl.) Erichsen.</title>
        <authorList>
            <person name="Allen J.L."/>
            <person name="Pfeffer B."/>
        </authorList>
    </citation>
    <scope>NUCLEOTIDE SEQUENCE</scope>
    <source>
        <strain evidence="17">Allen 5258</strain>
    </source>
</reference>
<dbReference type="SUPFAM" id="SSF47203">
    <property type="entry name" value="Acyl-CoA dehydrogenase C-terminal domain-like"/>
    <property type="match status" value="1"/>
</dbReference>
<dbReference type="GO" id="GO:0004361">
    <property type="term" value="F:glutaryl-CoA dehydrogenase activity"/>
    <property type="evidence" value="ECO:0007669"/>
    <property type="project" value="UniProtKB-EC"/>
</dbReference>
<comment type="similarity">
    <text evidence="3 13">Belongs to the acyl-CoA dehydrogenase family.</text>
</comment>
<dbReference type="GO" id="GO:0005759">
    <property type="term" value="C:mitochondrial matrix"/>
    <property type="evidence" value="ECO:0007669"/>
    <property type="project" value="UniProtKB-SubCell"/>
</dbReference>
<evidence type="ECO:0000256" key="12">
    <source>
        <dbReference type="ARBA" id="ARBA00049493"/>
    </source>
</evidence>
<keyword evidence="8" id="KW-0496">Mitochondrion</keyword>
<evidence type="ECO:0000259" key="16">
    <source>
        <dbReference type="Pfam" id="PF02771"/>
    </source>
</evidence>
<dbReference type="EMBL" id="JASNWA010000007">
    <property type="protein sequence ID" value="KAK3173565.1"/>
    <property type="molecule type" value="Genomic_DNA"/>
</dbReference>
<evidence type="ECO:0000256" key="6">
    <source>
        <dbReference type="ARBA" id="ARBA00022946"/>
    </source>
</evidence>
<dbReference type="InterPro" id="IPR009075">
    <property type="entry name" value="AcylCo_DH/oxidase_C"/>
</dbReference>
<evidence type="ECO:0000256" key="4">
    <source>
        <dbReference type="ARBA" id="ARBA00022630"/>
    </source>
</evidence>
<dbReference type="Pfam" id="PF02770">
    <property type="entry name" value="Acyl-CoA_dh_M"/>
    <property type="match status" value="1"/>
</dbReference>
<proteinExistence type="inferred from homology"/>
<sequence length="423" mass="46481">MIRNALRKPLANAARNPIVTKRYAHAPIAFNWEDPLDSASLFTEEELAIQETANSYCQERMLPRVLDAYRDEHYDRKILEEMGELGLLGATIKGYDCAGVSSVASGVITREVERVDSGYRSGMSVQSSLVMGGIDEFGTQEQKDKYLPAMAKGKMLGCFGLTEPNHGSDPGSMETAAKPHPSKKGYLSISGAKTWITNSPIAELMLVWAKLQSTGKIRGFLIERDQCPPGTLETPPLKNKNGLRASITGMIQLDECPVPEENMFPDVEGLRGPFSCLNSARFGIAWGVIGALEDCIARARTYALERRQFKNNPIAKYQLVQKKLSDATTDAAYGILAATQVGRLKDEGKMAPEMVSMIKRQNCDRALINARTLQEIFGGNAVSDEYHIGRHVSNLFVTQTYEGQSDIHSLILGRAITGIQAFV</sequence>
<keyword evidence="6" id="KW-0809">Transit peptide</keyword>
<evidence type="ECO:0000256" key="11">
    <source>
        <dbReference type="ARBA" id="ARBA00039033"/>
    </source>
</evidence>
<dbReference type="InterPro" id="IPR036250">
    <property type="entry name" value="AcylCo_DH-like_C"/>
</dbReference>
<comment type="cofactor">
    <cofactor evidence="1 13">
        <name>FAD</name>
        <dbReference type="ChEBI" id="CHEBI:57692"/>
    </cofactor>
</comment>
<evidence type="ECO:0000256" key="3">
    <source>
        <dbReference type="ARBA" id="ARBA00009347"/>
    </source>
</evidence>
<dbReference type="AlphaFoldDB" id="A0AAD9Z8V0"/>
<dbReference type="InterPro" id="IPR046373">
    <property type="entry name" value="Acyl-CoA_Oxase/DH_mid-dom_sf"/>
</dbReference>
<dbReference type="FunFam" id="1.10.540.10:FF:000003">
    <property type="entry name" value="glutaryl-CoA dehydrogenase, mitochondrial"/>
    <property type="match status" value="1"/>
</dbReference>
<dbReference type="Pfam" id="PF00441">
    <property type="entry name" value="Acyl-CoA_dh_1"/>
    <property type="match status" value="1"/>
</dbReference>
<protein>
    <recommendedName>
        <fullName evidence="11">glutaryl-CoA dehydrogenase (ETF)</fullName>
        <ecNumber evidence="11">1.3.8.6</ecNumber>
    </recommendedName>
</protein>
<feature type="domain" description="Acyl-CoA oxidase/dehydrogenase middle" evidence="15">
    <location>
        <begin position="158"/>
        <end position="256"/>
    </location>
</feature>
<evidence type="ECO:0000256" key="9">
    <source>
        <dbReference type="ARBA" id="ARBA00037899"/>
    </source>
</evidence>
<dbReference type="Proteomes" id="UP001276659">
    <property type="component" value="Unassembled WGS sequence"/>
</dbReference>
<dbReference type="EC" id="1.3.8.6" evidence="11"/>
<dbReference type="CDD" id="cd01151">
    <property type="entry name" value="GCD"/>
    <property type="match status" value="1"/>
</dbReference>
<evidence type="ECO:0000313" key="18">
    <source>
        <dbReference type="Proteomes" id="UP001276659"/>
    </source>
</evidence>
<dbReference type="GO" id="GO:0050660">
    <property type="term" value="F:flavin adenine dinucleotide binding"/>
    <property type="evidence" value="ECO:0007669"/>
    <property type="project" value="InterPro"/>
</dbReference>
<keyword evidence="18" id="KW-1185">Reference proteome</keyword>
<dbReference type="InterPro" id="IPR013786">
    <property type="entry name" value="AcylCoA_DH/ox_N"/>
</dbReference>
<name>A0AAD9Z8V0_9LECA</name>
<dbReference type="FunFam" id="2.40.110.10:FF:000008">
    <property type="entry name" value="Glutaryl-CoA dehydrogenase, mitochondrial"/>
    <property type="match status" value="1"/>
</dbReference>
<dbReference type="Pfam" id="PF02771">
    <property type="entry name" value="Acyl-CoA_dh_N"/>
    <property type="match status" value="1"/>
</dbReference>
<comment type="subcellular location">
    <subcellularLocation>
        <location evidence="2">Mitochondrion matrix</location>
    </subcellularLocation>
</comment>
<accession>A0AAD9Z8V0</accession>
<evidence type="ECO:0000256" key="1">
    <source>
        <dbReference type="ARBA" id="ARBA00001974"/>
    </source>
</evidence>
<evidence type="ECO:0000256" key="7">
    <source>
        <dbReference type="ARBA" id="ARBA00023002"/>
    </source>
</evidence>
<comment type="catalytic activity">
    <reaction evidence="12">
        <text>glutaryl-CoA + oxidized [electron-transfer flavoprotein] + 2 H(+) = (2E)-butenoyl-CoA + reduced [electron-transfer flavoprotein] + CO2</text>
        <dbReference type="Rhea" id="RHEA:13389"/>
        <dbReference type="Rhea" id="RHEA-COMP:10685"/>
        <dbReference type="Rhea" id="RHEA-COMP:10686"/>
        <dbReference type="ChEBI" id="CHEBI:15378"/>
        <dbReference type="ChEBI" id="CHEBI:16526"/>
        <dbReference type="ChEBI" id="CHEBI:57332"/>
        <dbReference type="ChEBI" id="CHEBI:57378"/>
        <dbReference type="ChEBI" id="CHEBI:57692"/>
        <dbReference type="ChEBI" id="CHEBI:58307"/>
        <dbReference type="EC" id="1.3.8.6"/>
    </reaction>
</comment>
<dbReference type="Gene3D" id="1.20.140.10">
    <property type="entry name" value="Butyryl-CoA Dehydrogenase, subunit A, domain 3"/>
    <property type="match status" value="1"/>
</dbReference>
<dbReference type="SUPFAM" id="SSF56645">
    <property type="entry name" value="Acyl-CoA dehydrogenase NM domain-like"/>
    <property type="match status" value="1"/>
</dbReference>
<dbReference type="GO" id="GO:0000062">
    <property type="term" value="F:fatty-acyl-CoA binding"/>
    <property type="evidence" value="ECO:0007669"/>
    <property type="project" value="TreeGrafter"/>
</dbReference>
<dbReference type="InterPro" id="IPR052033">
    <property type="entry name" value="Glutaryl-CoA_DH_mitochondrial"/>
</dbReference>
<keyword evidence="7 13" id="KW-0560">Oxidoreductase</keyword>
<dbReference type="InterPro" id="IPR037069">
    <property type="entry name" value="AcylCoA_DH/ox_N_sf"/>
</dbReference>
<gene>
    <name evidence="17" type="ORF">OEA41_006896</name>
</gene>
<evidence type="ECO:0000256" key="8">
    <source>
        <dbReference type="ARBA" id="ARBA00023128"/>
    </source>
</evidence>
<comment type="pathway">
    <text evidence="10">Amino-acid metabolism; tryptophan metabolism.</text>
</comment>
<keyword evidence="4 13" id="KW-0285">Flavoprotein</keyword>